<evidence type="ECO:0008006" key="3">
    <source>
        <dbReference type="Google" id="ProtNLM"/>
    </source>
</evidence>
<gene>
    <name evidence="1" type="ORF">H9815_01115</name>
</gene>
<dbReference type="AlphaFoldDB" id="A0A9D2EAR0"/>
<reference evidence="1" key="1">
    <citation type="journal article" date="2021" name="PeerJ">
        <title>Extensive microbial diversity within the chicken gut microbiome revealed by metagenomics and culture.</title>
        <authorList>
            <person name="Gilroy R."/>
            <person name="Ravi A."/>
            <person name="Getino M."/>
            <person name="Pursley I."/>
            <person name="Horton D.L."/>
            <person name="Alikhan N.F."/>
            <person name="Baker D."/>
            <person name="Gharbi K."/>
            <person name="Hall N."/>
            <person name="Watson M."/>
            <person name="Adriaenssens E.M."/>
            <person name="Foster-Nyarko E."/>
            <person name="Jarju S."/>
            <person name="Secka A."/>
            <person name="Antonio M."/>
            <person name="Oren A."/>
            <person name="Chaudhuri R.R."/>
            <person name="La Ragione R."/>
            <person name="Hildebrand F."/>
            <person name="Pallen M.J."/>
        </authorList>
    </citation>
    <scope>NUCLEOTIDE SEQUENCE</scope>
    <source>
        <strain evidence="1">ChiGjej4B4-7305</strain>
    </source>
</reference>
<dbReference type="Proteomes" id="UP000824037">
    <property type="component" value="Unassembled WGS sequence"/>
</dbReference>
<reference evidence="1" key="2">
    <citation type="submission" date="2021-04" db="EMBL/GenBank/DDBJ databases">
        <authorList>
            <person name="Gilroy R."/>
        </authorList>
    </citation>
    <scope>NUCLEOTIDE SEQUENCE</scope>
    <source>
        <strain evidence="1">ChiGjej4B4-7305</strain>
    </source>
</reference>
<organism evidence="1 2">
    <name type="scientific">Candidatus Ruania gallistercoris</name>
    <dbReference type="NCBI Taxonomy" id="2838746"/>
    <lineage>
        <taxon>Bacteria</taxon>
        <taxon>Bacillati</taxon>
        <taxon>Actinomycetota</taxon>
        <taxon>Actinomycetes</taxon>
        <taxon>Micrococcales</taxon>
        <taxon>Ruaniaceae</taxon>
        <taxon>Ruania</taxon>
    </lineage>
</organism>
<comment type="caution">
    <text evidence="1">The sequence shown here is derived from an EMBL/GenBank/DDBJ whole genome shotgun (WGS) entry which is preliminary data.</text>
</comment>
<name>A0A9D2EAR0_9MICO</name>
<evidence type="ECO:0000313" key="2">
    <source>
        <dbReference type="Proteomes" id="UP000824037"/>
    </source>
</evidence>
<evidence type="ECO:0000313" key="1">
    <source>
        <dbReference type="EMBL" id="HIZ34348.1"/>
    </source>
</evidence>
<proteinExistence type="predicted"/>
<dbReference type="EMBL" id="DXBY01000023">
    <property type="protein sequence ID" value="HIZ34348.1"/>
    <property type="molecule type" value="Genomic_DNA"/>
</dbReference>
<accession>A0A9D2EAR0</accession>
<protein>
    <recommendedName>
        <fullName evidence="3">OmdA domain containing protein</fullName>
    </recommendedName>
</protein>
<sequence>MDEITATDAREWETWLESHHDTVSEVWIRIAKKTSGRSSVQPPEATEVALCFGWIDSHRRAGDGATYLQRYSPRRRGSRWSDLNIAAARRLIAEGRMRPAGLAEFEKRPVERA</sequence>